<organism evidence="2 3">
    <name type="scientific">Phytomonospora endophytica</name>
    <dbReference type="NCBI Taxonomy" id="714109"/>
    <lineage>
        <taxon>Bacteria</taxon>
        <taxon>Bacillati</taxon>
        <taxon>Actinomycetota</taxon>
        <taxon>Actinomycetes</taxon>
        <taxon>Micromonosporales</taxon>
        <taxon>Micromonosporaceae</taxon>
        <taxon>Phytomonospora</taxon>
    </lineage>
</organism>
<sequence length="307" mass="32555">MTAGYEDIEAGGGRPRTVLAVLVLAAGGPVPVRRLAEAVWEERLPASAKGSLQTYIGGLRGIHGAERIATSPTGFALRVPDGLDTLHFGWLLDDAAEAVDPAAERPLLTEALALWRGEPFQDLSSAELERTERPGLTERHLARWSGSPTSISPPGTAPNSPRPCASSPSAPRYATAVPVGPDVLSAAESRDLLRARLRTDASADDELIAWCAGSRLRWRSPPGPRRARACPWPGSPPNCTRPASASTPSTAVRKSRERSVFSWSYRAYGDAAAGCSASSGRTPALRSRPRPPRASPGSRRRGPVASH</sequence>
<dbReference type="GO" id="GO:0003677">
    <property type="term" value="F:DNA binding"/>
    <property type="evidence" value="ECO:0007669"/>
    <property type="project" value="InterPro"/>
</dbReference>
<dbReference type="EMBL" id="JACHGT010000024">
    <property type="protein sequence ID" value="MBB6039604.1"/>
    <property type="molecule type" value="Genomic_DNA"/>
</dbReference>
<reference evidence="2 3" key="1">
    <citation type="submission" date="2020-08" db="EMBL/GenBank/DDBJ databases">
        <title>Genomic Encyclopedia of Type Strains, Phase IV (KMG-IV): sequencing the most valuable type-strain genomes for metagenomic binning, comparative biology and taxonomic classification.</title>
        <authorList>
            <person name="Goeker M."/>
        </authorList>
    </citation>
    <scope>NUCLEOTIDE SEQUENCE [LARGE SCALE GENOMIC DNA]</scope>
    <source>
        <strain evidence="2 3">YIM 65646</strain>
    </source>
</reference>
<name>A0A841FV06_9ACTN</name>
<dbReference type="Gene3D" id="1.25.40.10">
    <property type="entry name" value="Tetratricopeptide repeat domain"/>
    <property type="match status" value="1"/>
</dbReference>
<evidence type="ECO:0000313" key="3">
    <source>
        <dbReference type="Proteomes" id="UP000548476"/>
    </source>
</evidence>
<dbReference type="Gene3D" id="1.10.10.10">
    <property type="entry name" value="Winged helix-like DNA-binding domain superfamily/Winged helix DNA-binding domain"/>
    <property type="match status" value="1"/>
</dbReference>
<dbReference type="PANTHER" id="PTHR35807">
    <property type="entry name" value="TRANSCRIPTIONAL REGULATOR REDD-RELATED"/>
    <property type="match status" value="1"/>
</dbReference>
<accession>A0A841FV06</accession>
<feature type="compositionally biased region" description="Basic and acidic residues" evidence="1">
    <location>
        <begin position="127"/>
        <end position="141"/>
    </location>
</feature>
<dbReference type="InterPro" id="IPR036388">
    <property type="entry name" value="WH-like_DNA-bd_sf"/>
</dbReference>
<dbReference type="InterPro" id="IPR016032">
    <property type="entry name" value="Sig_transdc_resp-reg_C-effctor"/>
</dbReference>
<evidence type="ECO:0000256" key="1">
    <source>
        <dbReference type="SAM" id="MobiDB-lite"/>
    </source>
</evidence>
<feature type="compositionally biased region" description="Low complexity" evidence="1">
    <location>
        <begin position="271"/>
        <end position="286"/>
    </location>
</feature>
<feature type="compositionally biased region" description="Polar residues" evidence="1">
    <location>
        <begin position="237"/>
        <end position="252"/>
    </location>
</feature>
<feature type="region of interest" description="Disordered" evidence="1">
    <location>
        <begin position="271"/>
        <end position="307"/>
    </location>
</feature>
<keyword evidence="3" id="KW-1185">Reference proteome</keyword>
<protein>
    <recommendedName>
        <fullName evidence="4">OmpR/PhoB-type domain-containing protein</fullName>
    </recommendedName>
</protein>
<proteinExistence type="predicted"/>
<gene>
    <name evidence="2" type="ORF">HNR73_007501</name>
</gene>
<feature type="compositionally biased region" description="Low complexity" evidence="1">
    <location>
        <begin position="145"/>
        <end position="171"/>
    </location>
</feature>
<comment type="caution">
    <text evidence="2">The sequence shown here is derived from an EMBL/GenBank/DDBJ whole genome shotgun (WGS) entry which is preliminary data.</text>
</comment>
<dbReference type="InterPro" id="IPR011990">
    <property type="entry name" value="TPR-like_helical_dom_sf"/>
</dbReference>
<dbReference type="SUPFAM" id="SSF46894">
    <property type="entry name" value="C-terminal effector domain of the bipartite response regulators"/>
    <property type="match status" value="1"/>
</dbReference>
<evidence type="ECO:0000313" key="2">
    <source>
        <dbReference type="EMBL" id="MBB6039604.1"/>
    </source>
</evidence>
<dbReference type="RefSeq" id="WP_184792693.1">
    <property type="nucleotide sequence ID" value="NZ_BONT01000028.1"/>
</dbReference>
<dbReference type="AlphaFoldDB" id="A0A841FV06"/>
<evidence type="ECO:0008006" key="4">
    <source>
        <dbReference type="Google" id="ProtNLM"/>
    </source>
</evidence>
<dbReference type="PANTHER" id="PTHR35807:SF1">
    <property type="entry name" value="TRANSCRIPTIONAL REGULATOR REDD"/>
    <property type="match status" value="1"/>
</dbReference>
<dbReference type="InterPro" id="IPR051677">
    <property type="entry name" value="AfsR-DnrI-RedD_regulator"/>
</dbReference>
<dbReference type="GO" id="GO:0006355">
    <property type="term" value="P:regulation of DNA-templated transcription"/>
    <property type="evidence" value="ECO:0007669"/>
    <property type="project" value="InterPro"/>
</dbReference>
<feature type="region of interest" description="Disordered" evidence="1">
    <location>
        <begin position="222"/>
        <end position="256"/>
    </location>
</feature>
<feature type="compositionally biased region" description="Basic residues" evidence="1">
    <location>
        <begin position="298"/>
        <end position="307"/>
    </location>
</feature>
<feature type="region of interest" description="Disordered" evidence="1">
    <location>
        <begin position="125"/>
        <end position="171"/>
    </location>
</feature>
<dbReference type="Proteomes" id="UP000548476">
    <property type="component" value="Unassembled WGS sequence"/>
</dbReference>